<reference evidence="2 3" key="1">
    <citation type="journal article" date="2021" name="J. Hered.">
        <title>A chromosome-level genome assembly of the parasitoid wasp, Cotesia glomerata (Hymenoptera: Braconidae).</title>
        <authorList>
            <person name="Pinto B.J."/>
            <person name="Weis J.J."/>
            <person name="Gamble T."/>
            <person name="Ode P.J."/>
            <person name="Paul R."/>
            <person name="Zaspel J.M."/>
        </authorList>
    </citation>
    <scope>NUCLEOTIDE SEQUENCE [LARGE SCALE GENOMIC DNA]</scope>
    <source>
        <strain evidence="2">CgM1</strain>
    </source>
</reference>
<proteinExistence type="predicted"/>
<feature type="region of interest" description="Disordered" evidence="1">
    <location>
        <begin position="1"/>
        <end position="26"/>
    </location>
</feature>
<keyword evidence="3" id="KW-1185">Reference proteome</keyword>
<dbReference type="Proteomes" id="UP000826195">
    <property type="component" value="Unassembled WGS sequence"/>
</dbReference>
<evidence type="ECO:0000313" key="2">
    <source>
        <dbReference type="EMBL" id="KAH0534936.1"/>
    </source>
</evidence>
<comment type="caution">
    <text evidence="2">The sequence shown here is derived from an EMBL/GenBank/DDBJ whole genome shotgun (WGS) entry which is preliminary data.</text>
</comment>
<evidence type="ECO:0000313" key="3">
    <source>
        <dbReference type="Proteomes" id="UP000826195"/>
    </source>
</evidence>
<name>A0AAV7HU48_COTGL</name>
<dbReference type="EMBL" id="JAHXZJ010002982">
    <property type="protein sequence ID" value="KAH0534936.1"/>
    <property type="molecule type" value="Genomic_DNA"/>
</dbReference>
<organism evidence="2 3">
    <name type="scientific">Cotesia glomerata</name>
    <name type="common">Lepidopteran parasitic wasp</name>
    <name type="synonym">Apanteles glomeratus</name>
    <dbReference type="NCBI Taxonomy" id="32391"/>
    <lineage>
        <taxon>Eukaryota</taxon>
        <taxon>Metazoa</taxon>
        <taxon>Ecdysozoa</taxon>
        <taxon>Arthropoda</taxon>
        <taxon>Hexapoda</taxon>
        <taxon>Insecta</taxon>
        <taxon>Pterygota</taxon>
        <taxon>Neoptera</taxon>
        <taxon>Endopterygota</taxon>
        <taxon>Hymenoptera</taxon>
        <taxon>Apocrita</taxon>
        <taxon>Ichneumonoidea</taxon>
        <taxon>Braconidae</taxon>
        <taxon>Microgastrinae</taxon>
        <taxon>Cotesia</taxon>
    </lineage>
</organism>
<sequence>MDKKSVNQTAKWRRPGSKPKKRKFHGVLPHDHEANTSYASASASKLQQSEDTSFDVHVDQTSGYSIIQFFLVFSTLQEYLKCKTCDKDISFTKSSIPDISSTAHTHLFFWTSLLPHFYV</sequence>
<feature type="compositionally biased region" description="Polar residues" evidence="1">
    <location>
        <begin position="1"/>
        <end position="10"/>
    </location>
</feature>
<evidence type="ECO:0000256" key="1">
    <source>
        <dbReference type="SAM" id="MobiDB-lite"/>
    </source>
</evidence>
<dbReference type="AlphaFoldDB" id="A0AAV7HU48"/>
<feature type="compositionally biased region" description="Basic residues" evidence="1">
    <location>
        <begin position="11"/>
        <end position="25"/>
    </location>
</feature>
<gene>
    <name evidence="2" type="ORF">KQX54_010493</name>
</gene>
<protein>
    <submittedName>
        <fullName evidence="2">Uncharacterized protein</fullName>
    </submittedName>
</protein>
<accession>A0AAV7HU48</accession>